<feature type="region of interest" description="Disordered" evidence="1">
    <location>
        <begin position="463"/>
        <end position="495"/>
    </location>
</feature>
<feature type="compositionally biased region" description="Basic and acidic residues" evidence="1">
    <location>
        <begin position="464"/>
        <end position="475"/>
    </location>
</feature>
<sequence>MSKISDQAQAAYTVVVPMAVQALVISEDIIQTPAQFAPLIEPDYGTLLQTPEAGAPKHDLMDDIDFSYWRTQARFNPRFVNLGSGGLKPNRTGIYLSWCLPKLYRAAITATDTALENREEWNSRKMRAGFKLTEDDKNLKKGDKTNKNDEIHFRPAPDRWVIVRKVRDYPDKNRQFIVESNCIRKLDDRELVGNIEAQTCPAMDPTKPVEEQPMLRLGRAVPLTQNNLEVTPSATRRYREPFNAFELGHEFFPDYAPHNMGVFSFFDNLEGLDWKDYTSNVDYLVIGFHSNAETCDPFTFINEDWLLPLDGQDDGVGTMSNEDLMKVFNLTANKDAPAATKFAAASATNIGRTLTHGVIRNILWNRQTTTLGVRWPAATLQDRVYTEQPITIGTHIMDALTAYLHITMDGSSLNEAHETLGQLLIRVSTQSSDVDSLARAAEDAASHSFLAHPEGIAWKLPKNATEDAPKVRDEPLTTATADHKKRPAEERRADADEQLMQRQLLITLNEGQLALDTCARESQQLLQRLFGCWWNANSIRRLVSGQKRDTLMISNKAEAQRIESRLIEISNYCGDITKGITKTVNELKKQIETSLGVGQSLEKTPVSSFGRHQDPTVLVAGTSSGWPKDFGQKTVPVRIADEIVTDKNDTTKTFLDQLLPKISDPANRLLREFDAFTPGSTPNPYAALEDSKNTQGWFPLFLEWKVEYYHVPFPKWEFAPDSVTGRWRYVIPVDNDQLPSDSTVGQDMRVIGGRISFLPQPGASLRTRLEQLFAQVTSKGGQDDEDRRTVLMDRAGNLEYFSSPLAGLADHLLTRCRGHYPHPNADDSELEAALGITHATMLLLANSDPSVQELAPYGLSTPLPPSYTNSFNPFKPVTHGQARFVKFGIVDKFGQVVSGLRLTPSGEGAMYPNISPALACGLLPADKSKGQAEEEYWPNTAVQAEDGPGLCQFFQISPRINQRARLNASFLNPLSNAEVQSFANDNKTEIVRRTAGEWDNPIWAWLLPNFQNHAIQVYLPTGEFMIEVLLDHDNQKTITSRGPMDSAGHTPEVSSRLPQLLEAMNKYDFSNKLFNMLAGASDSITSSSSADFDGSLPAALSRPFCVADVGVSIELSAPPLEDASLLSTKATEKELLDYEFSVAVGNPTAAFDGLVGTFASLGEITHVASAFDRDAEKLNPNSAGVATIIKKNRDEHPPPLSGVMPYFLPGTTTNLDLEHRKKLTTMSVIMDPKTPVRVYTGSLFPVADLALPRWPTDAALHSMRAFFAVGPMLVPSKPVMGLVRPPVEDPDAKNLAPAVQMPLGGGEGASAWTWLQPWLEDDKDKAKTEWGSAAIRPLDTVLKVEAAAESELVDGYVLVK</sequence>
<evidence type="ECO:0000313" key="3">
    <source>
        <dbReference type="Proteomes" id="UP000566819"/>
    </source>
</evidence>
<name>A0A8H4VXK2_9HELO</name>
<accession>A0A8H4VXK2</accession>
<evidence type="ECO:0000256" key="1">
    <source>
        <dbReference type="SAM" id="MobiDB-lite"/>
    </source>
</evidence>
<comment type="caution">
    <text evidence="2">The sequence shown here is derived from an EMBL/GenBank/DDBJ whole genome shotgun (WGS) entry which is preliminary data.</text>
</comment>
<dbReference type="EMBL" id="JAAMPI010001188">
    <property type="protein sequence ID" value="KAF4626261.1"/>
    <property type="molecule type" value="Genomic_DNA"/>
</dbReference>
<proteinExistence type="predicted"/>
<keyword evidence="3" id="KW-1185">Reference proteome</keyword>
<dbReference type="OrthoDB" id="2992173at2759"/>
<evidence type="ECO:0000313" key="2">
    <source>
        <dbReference type="EMBL" id="KAF4626261.1"/>
    </source>
</evidence>
<organism evidence="2 3">
    <name type="scientific">Cudoniella acicularis</name>
    <dbReference type="NCBI Taxonomy" id="354080"/>
    <lineage>
        <taxon>Eukaryota</taxon>
        <taxon>Fungi</taxon>
        <taxon>Dikarya</taxon>
        <taxon>Ascomycota</taxon>
        <taxon>Pezizomycotina</taxon>
        <taxon>Leotiomycetes</taxon>
        <taxon>Helotiales</taxon>
        <taxon>Tricladiaceae</taxon>
        <taxon>Cudoniella</taxon>
    </lineage>
</organism>
<reference evidence="2 3" key="1">
    <citation type="submission" date="2020-03" db="EMBL/GenBank/DDBJ databases">
        <title>Draft Genome Sequence of Cudoniella acicularis.</title>
        <authorList>
            <person name="Buettner E."/>
            <person name="Kellner H."/>
        </authorList>
    </citation>
    <scope>NUCLEOTIDE SEQUENCE [LARGE SCALE GENOMIC DNA]</scope>
    <source>
        <strain evidence="2 3">DSM 108380</strain>
    </source>
</reference>
<dbReference type="Proteomes" id="UP000566819">
    <property type="component" value="Unassembled WGS sequence"/>
</dbReference>
<protein>
    <submittedName>
        <fullName evidence="2">Uncharacterized protein</fullName>
    </submittedName>
</protein>
<gene>
    <name evidence="2" type="ORF">G7Y89_g11896</name>
</gene>